<evidence type="ECO:0000313" key="2">
    <source>
        <dbReference type="EMBL" id="TQV90846.1"/>
    </source>
</evidence>
<keyword evidence="1" id="KW-1133">Transmembrane helix</keyword>
<keyword evidence="1" id="KW-0472">Membrane</keyword>
<gene>
    <name evidence="2" type="ORF">IF1G_10589</name>
</gene>
<accession>A0A545VL99</accession>
<evidence type="ECO:0000256" key="1">
    <source>
        <dbReference type="SAM" id="Phobius"/>
    </source>
</evidence>
<dbReference type="EMBL" id="SPUK01000023">
    <property type="protein sequence ID" value="TQV90846.1"/>
    <property type="molecule type" value="Genomic_DNA"/>
</dbReference>
<dbReference type="Proteomes" id="UP000315783">
    <property type="component" value="Unassembled WGS sequence"/>
</dbReference>
<organism evidence="2 3">
    <name type="scientific">Cordyceps javanica</name>
    <dbReference type="NCBI Taxonomy" id="43265"/>
    <lineage>
        <taxon>Eukaryota</taxon>
        <taxon>Fungi</taxon>
        <taxon>Dikarya</taxon>
        <taxon>Ascomycota</taxon>
        <taxon>Pezizomycotina</taxon>
        <taxon>Sordariomycetes</taxon>
        <taxon>Hypocreomycetidae</taxon>
        <taxon>Hypocreales</taxon>
        <taxon>Cordycipitaceae</taxon>
        <taxon>Cordyceps</taxon>
    </lineage>
</organism>
<keyword evidence="1" id="KW-0812">Transmembrane</keyword>
<name>A0A545VL99_9HYPO</name>
<protein>
    <submittedName>
        <fullName evidence="2">Uncharacterized protein</fullName>
    </submittedName>
</protein>
<feature type="transmembrane region" description="Helical" evidence="1">
    <location>
        <begin position="85"/>
        <end position="103"/>
    </location>
</feature>
<evidence type="ECO:0000313" key="3">
    <source>
        <dbReference type="Proteomes" id="UP000315783"/>
    </source>
</evidence>
<sequence length="127" mass="14603">MVSRLATNTSSTFRDPPRRRSFSFSNKVSSRRRLVQLSIWSVRVFTALGLGNMSHSKSNAVVNRQLLDMLAAYLGRIRRRFGTSFLVMVVLILTWSIGFYSSLDYSQTGKLAKNHQAICRHHYRHPN</sequence>
<proteinExistence type="predicted"/>
<reference evidence="2 3" key="1">
    <citation type="journal article" date="2019" name="Appl. Microbiol. Biotechnol.">
        <title>Genome sequence of Isaria javanica and comparative genome analysis insights into family S53 peptidase evolution in fungal entomopathogens.</title>
        <authorList>
            <person name="Lin R."/>
            <person name="Zhang X."/>
            <person name="Xin B."/>
            <person name="Zou M."/>
            <person name="Gao Y."/>
            <person name="Qin F."/>
            <person name="Hu Q."/>
            <person name="Xie B."/>
            <person name="Cheng X."/>
        </authorList>
    </citation>
    <scope>NUCLEOTIDE SEQUENCE [LARGE SCALE GENOMIC DNA]</scope>
    <source>
        <strain evidence="2 3">IJ1G</strain>
    </source>
</reference>
<keyword evidence="3" id="KW-1185">Reference proteome</keyword>
<dbReference type="AlphaFoldDB" id="A0A545VL99"/>
<comment type="caution">
    <text evidence="2">The sequence shown here is derived from an EMBL/GenBank/DDBJ whole genome shotgun (WGS) entry which is preliminary data.</text>
</comment>